<name>A0A0E9SUK8_ANGAN</name>
<evidence type="ECO:0000313" key="1">
    <source>
        <dbReference type="EMBL" id="JAH44932.1"/>
    </source>
</evidence>
<proteinExistence type="predicted"/>
<sequence length="34" mass="4184">MHHNKTVQYRTKQFAFHFLDFLNLETTFLKNVTI</sequence>
<organism evidence="1">
    <name type="scientific">Anguilla anguilla</name>
    <name type="common">European freshwater eel</name>
    <name type="synonym">Muraena anguilla</name>
    <dbReference type="NCBI Taxonomy" id="7936"/>
    <lineage>
        <taxon>Eukaryota</taxon>
        <taxon>Metazoa</taxon>
        <taxon>Chordata</taxon>
        <taxon>Craniata</taxon>
        <taxon>Vertebrata</taxon>
        <taxon>Euteleostomi</taxon>
        <taxon>Actinopterygii</taxon>
        <taxon>Neopterygii</taxon>
        <taxon>Teleostei</taxon>
        <taxon>Anguilliformes</taxon>
        <taxon>Anguillidae</taxon>
        <taxon>Anguilla</taxon>
    </lineage>
</organism>
<reference evidence="1" key="2">
    <citation type="journal article" date="2015" name="Fish Shellfish Immunol.">
        <title>Early steps in the European eel (Anguilla anguilla)-Vibrio vulnificus interaction in the gills: Role of the RtxA13 toxin.</title>
        <authorList>
            <person name="Callol A."/>
            <person name="Pajuelo D."/>
            <person name="Ebbesson L."/>
            <person name="Teles M."/>
            <person name="MacKenzie S."/>
            <person name="Amaro C."/>
        </authorList>
    </citation>
    <scope>NUCLEOTIDE SEQUENCE</scope>
</reference>
<accession>A0A0E9SUK8</accession>
<dbReference type="EMBL" id="GBXM01063645">
    <property type="protein sequence ID" value="JAH44932.1"/>
    <property type="molecule type" value="Transcribed_RNA"/>
</dbReference>
<protein>
    <submittedName>
        <fullName evidence="1">Uncharacterized protein</fullName>
    </submittedName>
</protein>
<reference evidence="1" key="1">
    <citation type="submission" date="2014-11" db="EMBL/GenBank/DDBJ databases">
        <authorList>
            <person name="Amaro Gonzalez C."/>
        </authorList>
    </citation>
    <scope>NUCLEOTIDE SEQUENCE</scope>
</reference>
<dbReference type="AlphaFoldDB" id="A0A0E9SUK8"/>